<dbReference type="SMART" id="SM00320">
    <property type="entry name" value="WD40"/>
    <property type="match status" value="8"/>
</dbReference>
<dbReference type="PROSITE" id="PS50294">
    <property type="entry name" value="WD_REPEATS_REGION"/>
    <property type="match status" value="7"/>
</dbReference>
<keyword evidence="4 9" id="KW-0853">WD repeat</keyword>
<dbReference type="Pfam" id="PF00400">
    <property type="entry name" value="WD40"/>
    <property type="match status" value="8"/>
</dbReference>
<keyword evidence="8" id="KW-0863">Zinc-finger</keyword>
<dbReference type="PROSITE" id="PS50082">
    <property type="entry name" value="WD_REPEATS_2"/>
    <property type="match status" value="7"/>
</dbReference>
<evidence type="ECO:0000256" key="5">
    <source>
        <dbReference type="ARBA" id="ARBA00022679"/>
    </source>
</evidence>
<dbReference type="PRINTS" id="PR00320">
    <property type="entry name" value="GPROTEINBRPT"/>
</dbReference>
<dbReference type="InterPro" id="IPR020472">
    <property type="entry name" value="WD40_PAC1"/>
</dbReference>
<keyword evidence="8" id="KW-0479">Metal-binding</keyword>
<comment type="pathway">
    <text evidence="2">Protein modification; protein ubiquitination.</text>
</comment>
<sequence>MLKLKQNLKALLGRPSGDANGEPVSAAALSPDKVEGNLEGSNKAPQVFCCPVCFEIMGDPVVVATGHTYDRHCIQKWLESGHRTCPVTGVRLRHLELMPNFALRNAIREWASTNSVELPAVMANAAIVSAPSNHNTAVVQEIAGVDTTVQQQNILQGHEEIVWATEVSGRRLFSASADKTIRVWDIDLLRCVQVLEAHTRPVLSLAVTVRQLFSGSYDCTIRVWDLESLSRVAVLEGHTDAVRALAVAGGRLFSGSYDNTVRVWDLETLQCVRTLDVHTGPVRTLVTARNRIFSGSYDRTVSVWDVHTLVHVGTLTGHTEAVRALAAGGRYVFSGSDDTCVRVWDAETLDCIRTLRGHHDNVRVLAVSREHLYSGSWDKTIRVWDLARCLTTLFVAQAQVLLTCWWAYVVKGLDCHQVLHGHAEAVLALTVARGHLVSGSYDMTVRFWDLRNLRCVRKCEGHADAVRVLTSAGENSEQVFSGSYDGSIGCWVVPSTANT</sequence>
<dbReference type="Proteomes" id="UP001190700">
    <property type="component" value="Unassembled WGS sequence"/>
</dbReference>
<dbReference type="PROSITE" id="PS51698">
    <property type="entry name" value="U_BOX"/>
    <property type="match status" value="1"/>
</dbReference>
<dbReference type="InterPro" id="IPR001680">
    <property type="entry name" value="WD40_rpt"/>
</dbReference>
<feature type="repeat" description="WD" evidence="9">
    <location>
        <begin position="315"/>
        <end position="354"/>
    </location>
</feature>
<evidence type="ECO:0000256" key="2">
    <source>
        <dbReference type="ARBA" id="ARBA00004906"/>
    </source>
</evidence>
<dbReference type="InterPro" id="IPR001841">
    <property type="entry name" value="Znf_RING"/>
</dbReference>
<feature type="repeat" description="WD" evidence="9">
    <location>
        <begin position="155"/>
        <end position="194"/>
    </location>
</feature>
<accession>A0AAE0GMF6</accession>
<evidence type="ECO:0000256" key="1">
    <source>
        <dbReference type="ARBA" id="ARBA00000900"/>
    </source>
</evidence>
<reference evidence="12 13" key="1">
    <citation type="journal article" date="2015" name="Genome Biol. Evol.">
        <title>Comparative Genomics of a Bacterivorous Green Alga Reveals Evolutionary Causalities and Consequences of Phago-Mixotrophic Mode of Nutrition.</title>
        <authorList>
            <person name="Burns J.A."/>
            <person name="Paasch A."/>
            <person name="Narechania A."/>
            <person name="Kim E."/>
        </authorList>
    </citation>
    <scope>NUCLEOTIDE SEQUENCE [LARGE SCALE GENOMIC DNA]</scope>
    <source>
        <strain evidence="12 13">PLY_AMNH</strain>
    </source>
</reference>
<feature type="repeat" description="WD" evidence="9">
    <location>
        <begin position="195"/>
        <end position="234"/>
    </location>
</feature>
<evidence type="ECO:0000256" key="7">
    <source>
        <dbReference type="ARBA" id="ARBA00022786"/>
    </source>
</evidence>
<dbReference type="SUPFAM" id="SSF50978">
    <property type="entry name" value="WD40 repeat-like"/>
    <property type="match status" value="2"/>
</dbReference>
<keyword evidence="7" id="KW-0833">Ubl conjugation pathway</keyword>
<dbReference type="GO" id="GO:0000027">
    <property type="term" value="P:ribosomal large subunit assembly"/>
    <property type="evidence" value="ECO:0007669"/>
    <property type="project" value="TreeGrafter"/>
</dbReference>
<feature type="repeat" description="WD" evidence="9">
    <location>
        <begin position="275"/>
        <end position="308"/>
    </location>
</feature>
<evidence type="ECO:0000256" key="8">
    <source>
        <dbReference type="PROSITE-ProRule" id="PRU00175"/>
    </source>
</evidence>
<evidence type="ECO:0000256" key="3">
    <source>
        <dbReference type="ARBA" id="ARBA00012483"/>
    </source>
</evidence>
<dbReference type="Gene3D" id="3.30.40.10">
    <property type="entry name" value="Zinc/RING finger domain, C3HC4 (zinc finger)"/>
    <property type="match status" value="1"/>
</dbReference>
<feature type="repeat" description="WD" evidence="9">
    <location>
        <begin position="355"/>
        <end position="386"/>
    </location>
</feature>
<dbReference type="SUPFAM" id="SSF57850">
    <property type="entry name" value="RING/U-box"/>
    <property type="match status" value="1"/>
</dbReference>
<keyword evidence="13" id="KW-1185">Reference proteome</keyword>
<dbReference type="PROSITE" id="PS50089">
    <property type="entry name" value="ZF_RING_2"/>
    <property type="match status" value="1"/>
</dbReference>
<dbReference type="GO" id="GO:0007219">
    <property type="term" value="P:Notch signaling pathway"/>
    <property type="evidence" value="ECO:0007669"/>
    <property type="project" value="TreeGrafter"/>
</dbReference>
<dbReference type="CDD" id="cd00200">
    <property type="entry name" value="WD40"/>
    <property type="match status" value="1"/>
</dbReference>
<dbReference type="AlphaFoldDB" id="A0AAE0GMF6"/>
<protein>
    <recommendedName>
        <fullName evidence="3">RING-type E3 ubiquitin transferase</fullName>
        <ecNumber evidence="3">2.3.2.27</ecNumber>
    </recommendedName>
</protein>
<evidence type="ECO:0000259" key="11">
    <source>
        <dbReference type="PROSITE" id="PS51698"/>
    </source>
</evidence>
<dbReference type="EMBL" id="LGRX02004553">
    <property type="protein sequence ID" value="KAK3280071.1"/>
    <property type="molecule type" value="Genomic_DNA"/>
</dbReference>
<dbReference type="InterPro" id="IPR045210">
    <property type="entry name" value="RING-Ubox_PUB"/>
</dbReference>
<dbReference type="PANTHER" id="PTHR19848:SF6">
    <property type="entry name" value="E3 UBIQUITIN-PROTEIN LIGASE TRAF7"/>
    <property type="match status" value="1"/>
</dbReference>
<feature type="domain" description="U-box" evidence="11">
    <location>
        <begin position="43"/>
        <end position="117"/>
    </location>
</feature>
<dbReference type="FunFam" id="3.30.40.10:FF:000442">
    <property type="entry name" value="RING-type E3 ubiquitin transferase"/>
    <property type="match status" value="1"/>
</dbReference>
<dbReference type="GO" id="GO:0005730">
    <property type="term" value="C:nucleolus"/>
    <property type="evidence" value="ECO:0007669"/>
    <property type="project" value="TreeGrafter"/>
</dbReference>
<comment type="caution">
    <text evidence="12">The sequence shown here is derived from an EMBL/GenBank/DDBJ whole genome shotgun (WGS) entry which is preliminary data.</text>
</comment>
<dbReference type="InterPro" id="IPR036322">
    <property type="entry name" value="WD40_repeat_dom_sf"/>
</dbReference>
<name>A0AAE0GMF6_9CHLO</name>
<dbReference type="PROSITE" id="PS00678">
    <property type="entry name" value="WD_REPEATS_1"/>
    <property type="match status" value="7"/>
</dbReference>
<evidence type="ECO:0000259" key="10">
    <source>
        <dbReference type="PROSITE" id="PS50089"/>
    </source>
</evidence>
<dbReference type="InterPro" id="IPR019775">
    <property type="entry name" value="WD40_repeat_CS"/>
</dbReference>
<evidence type="ECO:0000256" key="6">
    <source>
        <dbReference type="ARBA" id="ARBA00022737"/>
    </source>
</evidence>
<keyword evidence="8" id="KW-0862">Zinc</keyword>
<dbReference type="InterPro" id="IPR013083">
    <property type="entry name" value="Znf_RING/FYVE/PHD"/>
</dbReference>
<dbReference type="GO" id="GO:0016567">
    <property type="term" value="P:protein ubiquitination"/>
    <property type="evidence" value="ECO:0007669"/>
    <property type="project" value="InterPro"/>
</dbReference>
<dbReference type="InterPro" id="IPR003613">
    <property type="entry name" value="Ubox_domain"/>
</dbReference>
<organism evidence="12 13">
    <name type="scientific">Cymbomonas tetramitiformis</name>
    <dbReference type="NCBI Taxonomy" id="36881"/>
    <lineage>
        <taxon>Eukaryota</taxon>
        <taxon>Viridiplantae</taxon>
        <taxon>Chlorophyta</taxon>
        <taxon>Pyramimonadophyceae</taxon>
        <taxon>Pyramimonadales</taxon>
        <taxon>Pyramimonadaceae</taxon>
        <taxon>Cymbomonas</taxon>
    </lineage>
</organism>
<gene>
    <name evidence="12" type="ORF">CYMTET_12078</name>
</gene>
<dbReference type="Gene3D" id="2.130.10.10">
    <property type="entry name" value="YVTN repeat-like/Quinoprotein amine dehydrogenase"/>
    <property type="match status" value="3"/>
</dbReference>
<dbReference type="InterPro" id="IPR015943">
    <property type="entry name" value="WD40/YVTN_repeat-like_dom_sf"/>
</dbReference>
<feature type="domain" description="RING-type" evidence="10">
    <location>
        <begin position="50"/>
        <end position="87"/>
    </location>
</feature>
<dbReference type="CDD" id="cd16664">
    <property type="entry name" value="RING-Ubox_PUB"/>
    <property type="match status" value="1"/>
</dbReference>
<comment type="catalytic activity">
    <reaction evidence="1">
        <text>S-ubiquitinyl-[E2 ubiquitin-conjugating enzyme]-L-cysteine + [acceptor protein]-L-lysine = [E2 ubiquitin-conjugating enzyme]-L-cysteine + N(6)-ubiquitinyl-[acceptor protein]-L-lysine.</text>
        <dbReference type="EC" id="2.3.2.27"/>
    </reaction>
</comment>
<evidence type="ECO:0000313" key="12">
    <source>
        <dbReference type="EMBL" id="KAK3280071.1"/>
    </source>
</evidence>
<evidence type="ECO:0000256" key="4">
    <source>
        <dbReference type="ARBA" id="ARBA00022574"/>
    </source>
</evidence>
<dbReference type="EC" id="2.3.2.27" evidence="3"/>
<dbReference type="Pfam" id="PF04564">
    <property type="entry name" value="U-box"/>
    <property type="match status" value="1"/>
</dbReference>
<keyword evidence="6" id="KW-0677">Repeat</keyword>
<evidence type="ECO:0000256" key="9">
    <source>
        <dbReference type="PROSITE-ProRule" id="PRU00221"/>
    </source>
</evidence>
<dbReference type="SMART" id="SM00184">
    <property type="entry name" value="RING"/>
    <property type="match status" value="1"/>
</dbReference>
<dbReference type="GO" id="GO:0008270">
    <property type="term" value="F:zinc ion binding"/>
    <property type="evidence" value="ECO:0007669"/>
    <property type="project" value="UniProtKB-KW"/>
</dbReference>
<dbReference type="PANTHER" id="PTHR19848">
    <property type="entry name" value="WD40 REPEAT PROTEIN"/>
    <property type="match status" value="1"/>
</dbReference>
<proteinExistence type="predicted"/>
<dbReference type="GO" id="GO:0061630">
    <property type="term" value="F:ubiquitin protein ligase activity"/>
    <property type="evidence" value="ECO:0007669"/>
    <property type="project" value="UniProtKB-EC"/>
</dbReference>
<keyword evidence="5" id="KW-0808">Transferase</keyword>
<evidence type="ECO:0000313" key="13">
    <source>
        <dbReference type="Proteomes" id="UP001190700"/>
    </source>
</evidence>
<feature type="repeat" description="WD" evidence="9">
    <location>
        <begin position="419"/>
        <end position="458"/>
    </location>
</feature>
<dbReference type="SMART" id="SM00504">
    <property type="entry name" value="Ubox"/>
    <property type="match status" value="1"/>
</dbReference>
<feature type="repeat" description="WD" evidence="9">
    <location>
        <begin position="235"/>
        <end position="274"/>
    </location>
</feature>